<dbReference type="GeneID" id="56036531"/>
<dbReference type="InterPro" id="IPR023198">
    <property type="entry name" value="PGP-like_dom2"/>
</dbReference>
<dbReference type="InterPro" id="IPR036412">
    <property type="entry name" value="HAD-like_sf"/>
</dbReference>
<dbReference type="NCBIfam" id="TIGR01509">
    <property type="entry name" value="HAD-SF-IA-v3"/>
    <property type="match status" value="1"/>
</dbReference>
<reference evidence="2 3" key="1">
    <citation type="submission" date="2020-06" db="EMBL/GenBank/DDBJ databases">
        <title>NJ-3-1, isolated from saline soil.</title>
        <authorList>
            <person name="Cui H.L."/>
            <person name="Shi X."/>
        </authorList>
    </citation>
    <scope>NUCLEOTIDE SEQUENCE [LARGE SCALE GENOMIC DNA]</scope>
    <source>
        <strain evidence="2 3">NJ-3-1</strain>
    </source>
</reference>
<evidence type="ECO:0000256" key="1">
    <source>
        <dbReference type="ARBA" id="ARBA00007958"/>
    </source>
</evidence>
<dbReference type="OrthoDB" id="372285at2157"/>
<dbReference type="InterPro" id="IPR006439">
    <property type="entry name" value="HAD-SF_hydro_IA"/>
</dbReference>
<dbReference type="NCBIfam" id="TIGR01549">
    <property type="entry name" value="HAD-SF-IA-v1"/>
    <property type="match status" value="1"/>
</dbReference>
<dbReference type="Gene3D" id="1.10.150.240">
    <property type="entry name" value="Putative phosphatase, domain 2"/>
    <property type="match status" value="1"/>
</dbReference>
<proteinExistence type="inferred from homology"/>
<name>A0A7D5QC90_9EURY</name>
<dbReference type="PANTHER" id="PTHR18901">
    <property type="entry name" value="2-DEOXYGLUCOSE-6-PHOSPHATE PHOSPHATASE 2"/>
    <property type="match status" value="1"/>
</dbReference>
<sequence length="221" mass="24039">MDGVLVDSEDYWHPAEREEIFPAILDGDRPDLDEVTGMNYREIYAYLDEHYEAGVTEAEFVEVYDETATGIYGERVRLLPGADEFVTDLRDAGIPVALVSSSPPHWLDVVLDRFDLQFDLVASADEFDGPGKPEPGLYEAAIADLGTVPEHAIVVEDSRNGVLAAHRAGARVIAYRDDHNADTDLSEADVVAEGPEELFAAVRQSIETVRASASGSSGRSG</sequence>
<organism evidence="2 3">
    <name type="scientific">Halorarum salinum</name>
    <dbReference type="NCBI Taxonomy" id="2743089"/>
    <lineage>
        <taxon>Archaea</taxon>
        <taxon>Methanobacteriati</taxon>
        <taxon>Methanobacteriota</taxon>
        <taxon>Stenosarchaea group</taxon>
        <taxon>Halobacteria</taxon>
        <taxon>Halobacteriales</taxon>
        <taxon>Haloferacaceae</taxon>
        <taxon>Halorarum</taxon>
    </lineage>
</organism>
<dbReference type="AlphaFoldDB" id="A0A7D5QC90"/>
<accession>A0A7D5QC90</accession>
<gene>
    <name evidence="2" type="ORF">HUG12_03690</name>
</gene>
<dbReference type="Gene3D" id="3.40.50.1000">
    <property type="entry name" value="HAD superfamily/HAD-like"/>
    <property type="match status" value="1"/>
</dbReference>
<evidence type="ECO:0000313" key="2">
    <source>
        <dbReference type="EMBL" id="QLG63976.1"/>
    </source>
</evidence>
<keyword evidence="3" id="KW-1185">Reference proteome</keyword>
<dbReference type="KEGG" id="halu:HUG12_03690"/>
<dbReference type="RefSeq" id="WP_179270560.1">
    <property type="nucleotide sequence ID" value="NZ_CP058579.1"/>
</dbReference>
<comment type="similarity">
    <text evidence="1">Belongs to the HAD-like hydrolase superfamily.</text>
</comment>
<dbReference type="SUPFAM" id="SSF56784">
    <property type="entry name" value="HAD-like"/>
    <property type="match status" value="1"/>
</dbReference>
<dbReference type="InterPro" id="IPR023214">
    <property type="entry name" value="HAD_sf"/>
</dbReference>
<evidence type="ECO:0000313" key="3">
    <source>
        <dbReference type="Proteomes" id="UP000509626"/>
    </source>
</evidence>
<dbReference type="Proteomes" id="UP000509626">
    <property type="component" value="Chromosome"/>
</dbReference>
<protein>
    <submittedName>
        <fullName evidence="2">HAD family phosphatase</fullName>
    </submittedName>
</protein>
<dbReference type="PANTHER" id="PTHR18901:SF38">
    <property type="entry name" value="PSEUDOURIDINE-5'-PHOSPHATASE"/>
    <property type="match status" value="1"/>
</dbReference>
<dbReference type="EMBL" id="CP058579">
    <property type="protein sequence ID" value="QLG63976.1"/>
    <property type="molecule type" value="Genomic_DNA"/>
</dbReference>
<dbReference type="Pfam" id="PF00702">
    <property type="entry name" value="Hydrolase"/>
    <property type="match status" value="1"/>
</dbReference>